<gene>
    <name evidence="2" type="ORF">K0M31_013650</name>
</gene>
<accession>A0AA40FHV1</accession>
<name>A0AA40FHV1_9HYME</name>
<dbReference type="Proteomes" id="UP001177670">
    <property type="component" value="Unassembled WGS sequence"/>
</dbReference>
<feature type="non-terminal residue" evidence="2">
    <location>
        <position position="85"/>
    </location>
</feature>
<reference evidence="2" key="1">
    <citation type="submission" date="2021-10" db="EMBL/GenBank/DDBJ databases">
        <title>Melipona bicolor Genome sequencing and assembly.</title>
        <authorList>
            <person name="Araujo N.S."/>
            <person name="Arias M.C."/>
        </authorList>
    </citation>
    <scope>NUCLEOTIDE SEQUENCE</scope>
    <source>
        <strain evidence="2">USP_2M_L1-L4_2017</strain>
        <tissue evidence="2">Whole body</tissue>
    </source>
</reference>
<protein>
    <submittedName>
        <fullName evidence="2">Uncharacterized protein</fullName>
    </submittedName>
</protein>
<comment type="caution">
    <text evidence="2">The sequence shown here is derived from an EMBL/GenBank/DDBJ whole genome shotgun (WGS) entry which is preliminary data.</text>
</comment>
<feature type="region of interest" description="Disordered" evidence="1">
    <location>
        <begin position="45"/>
        <end position="85"/>
    </location>
</feature>
<organism evidence="2 3">
    <name type="scientific">Melipona bicolor</name>
    <dbReference type="NCBI Taxonomy" id="60889"/>
    <lineage>
        <taxon>Eukaryota</taxon>
        <taxon>Metazoa</taxon>
        <taxon>Ecdysozoa</taxon>
        <taxon>Arthropoda</taxon>
        <taxon>Hexapoda</taxon>
        <taxon>Insecta</taxon>
        <taxon>Pterygota</taxon>
        <taxon>Neoptera</taxon>
        <taxon>Endopterygota</taxon>
        <taxon>Hymenoptera</taxon>
        <taxon>Apocrita</taxon>
        <taxon>Aculeata</taxon>
        <taxon>Apoidea</taxon>
        <taxon>Anthophila</taxon>
        <taxon>Apidae</taxon>
        <taxon>Melipona</taxon>
    </lineage>
</organism>
<evidence type="ECO:0000313" key="2">
    <source>
        <dbReference type="EMBL" id="KAK1119154.1"/>
    </source>
</evidence>
<keyword evidence="3" id="KW-1185">Reference proteome</keyword>
<sequence>MKTVDKHEAIYGCFWLVYIGYQNDARSFEFVPGFYRRRLRQTIQDTMVPTMNPSASSPRKRESISGGGAPSSTFHPGSGLREFPP</sequence>
<evidence type="ECO:0000313" key="3">
    <source>
        <dbReference type="Proteomes" id="UP001177670"/>
    </source>
</evidence>
<evidence type="ECO:0000256" key="1">
    <source>
        <dbReference type="SAM" id="MobiDB-lite"/>
    </source>
</evidence>
<proteinExistence type="predicted"/>
<feature type="compositionally biased region" description="Polar residues" evidence="1">
    <location>
        <begin position="45"/>
        <end position="57"/>
    </location>
</feature>
<dbReference type="EMBL" id="JAHYIQ010000038">
    <property type="protein sequence ID" value="KAK1119154.1"/>
    <property type="molecule type" value="Genomic_DNA"/>
</dbReference>
<dbReference type="AlphaFoldDB" id="A0AA40FHV1"/>